<proteinExistence type="predicted"/>
<comment type="caution">
    <text evidence="1">The sequence shown here is derived from an EMBL/GenBank/DDBJ whole genome shotgun (WGS) entry which is preliminary data.</text>
</comment>
<dbReference type="RefSeq" id="WP_344379325.1">
    <property type="nucleotide sequence ID" value="NZ_BAAASQ010000027.1"/>
</dbReference>
<protein>
    <submittedName>
        <fullName evidence="1">Uncharacterized protein</fullName>
    </submittedName>
</protein>
<evidence type="ECO:0000313" key="1">
    <source>
        <dbReference type="EMBL" id="MFC4961682.1"/>
    </source>
</evidence>
<dbReference type="Proteomes" id="UP001595834">
    <property type="component" value="Unassembled WGS sequence"/>
</dbReference>
<gene>
    <name evidence="1" type="ORF">ACFPFX_35915</name>
</gene>
<reference evidence="2" key="1">
    <citation type="journal article" date="2019" name="Int. J. Syst. Evol. Microbiol.">
        <title>The Global Catalogue of Microorganisms (GCM) 10K type strain sequencing project: providing services to taxonomists for standard genome sequencing and annotation.</title>
        <authorList>
            <consortium name="The Broad Institute Genomics Platform"/>
            <consortium name="The Broad Institute Genome Sequencing Center for Infectious Disease"/>
            <person name="Wu L."/>
            <person name="Ma J."/>
        </authorList>
    </citation>
    <scope>NUCLEOTIDE SEQUENCE [LARGE SCALE GENOMIC DNA]</scope>
    <source>
        <strain evidence="2">CCM 7224</strain>
    </source>
</reference>
<keyword evidence="2" id="KW-1185">Reference proteome</keyword>
<evidence type="ECO:0000313" key="2">
    <source>
        <dbReference type="Proteomes" id="UP001595834"/>
    </source>
</evidence>
<name>A0ABV9UZX9_9ACTN</name>
<dbReference type="EMBL" id="JBHSIZ010000053">
    <property type="protein sequence ID" value="MFC4961682.1"/>
    <property type="molecule type" value="Genomic_DNA"/>
</dbReference>
<sequence length="272" mass="29841">MRSWNSLTLAEQTLLRRAMSQDPLAGVIQAYGTALRWAHAAEAPPPRSYSEAEQRELVPLLGAVMRSLVERDLVIVRAVEGTSPSPSDPILTGDTLHAVLKDPVNWLWTPASERRLSLATPDAVRRDWADDAYPAVEADGFPDWDGLSRAQREVLVCAAEASGMLTGPFGIWEDLSSGLVGAERVAWVDRQLAPLIPFVHAGWIEVRHYPGVNDDAFTVIPADDLQRALADPAIRYEGEDWGVGIGCVFTDAGLAVWRGGWGRAWGRRLRVD</sequence>
<organism evidence="1 2">
    <name type="scientific">Streptomyces mauvecolor</name>
    <dbReference type="NCBI Taxonomy" id="58345"/>
    <lineage>
        <taxon>Bacteria</taxon>
        <taxon>Bacillati</taxon>
        <taxon>Actinomycetota</taxon>
        <taxon>Actinomycetes</taxon>
        <taxon>Kitasatosporales</taxon>
        <taxon>Streptomycetaceae</taxon>
        <taxon>Streptomyces</taxon>
    </lineage>
</organism>
<accession>A0ABV9UZX9</accession>